<dbReference type="CDD" id="cd07067">
    <property type="entry name" value="HP_PGM_like"/>
    <property type="match status" value="1"/>
</dbReference>
<dbReference type="AlphaFoldDB" id="A0A853JCV9"/>
<proteinExistence type="predicted"/>
<dbReference type="Gene3D" id="3.40.50.1240">
    <property type="entry name" value="Phosphoglycerate mutase-like"/>
    <property type="match status" value="1"/>
</dbReference>
<dbReference type="SMART" id="SM00855">
    <property type="entry name" value="PGAM"/>
    <property type="match status" value="1"/>
</dbReference>
<feature type="chain" id="PRO_5032650066" evidence="1">
    <location>
        <begin position="20"/>
        <end position="174"/>
    </location>
</feature>
<organism evidence="2 3">
    <name type="scientific">Luteimonas salinisoli</name>
    <dbReference type="NCBI Taxonomy" id="2752307"/>
    <lineage>
        <taxon>Bacteria</taxon>
        <taxon>Pseudomonadati</taxon>
        <taxon>Pseudomonadota</taxon>
        <taxon>Gammaproteobacteria</taxon>
        <taxon>Lysobacterales</taxon>
        <taxon>Lysobacteraceae</taxon>
        <taxon>Luteimonas</taxon>
    </lineage>
</organism>
<dbReference type="InterPro" id="IPR029033">
    <property type="entry name" value="His_PPase_superfam"/>
</dbReference>
<evidence type="ECO:0000313" key="2">
    <source>
        <dbReference type="EMBL" id="NZA26584.1"/>
    </source>
</evidence>
<dbReference type="EMBL" id="JACCKA010000057">
    <property type="protein sequence ID" value="NZA26584.1"/>
    <property type="molecule type" value="Genomic_DNA"/>
</dbReference>
<dbReference type="PROSITE" id="PS51257">
    <property type="entry name" value="PROKAR_LIPOPROTEIN"/>
    <property type="match status" value="1"/>
</dbReference>
<dbReference type="InterPro" id="IPR013078">
    <property type="entry name" value="His_Pase_superF_clade-1"/>
</dbReference>
<dbReference type="RefSeq" id="WP_180678375.1">
    <property type="nucleotide sequence ID" value="NZ_JACCKA010000057.1"/>
</dbReference>
<gene>
    <name evidence="2" type="ORF">H0E84_09320</name>
</gene>
<accession>A0A853JCV9</accession>
<keyword evidence="1" id="KW-0732">Signal</keyword>
<dbReference type="Pfam" id="PF00300">
    <property type="entry name" value="His_Phos_1"/>
    <property type="match status" value="1"/>
</dbReference>
<evidence type="ECO:0000256" key="1">
    <source>
        <dbReference type="SAM" id="SignalP"/>
    </source>
</evidence>
<dbReference type="SUPFAM" id="SSF53254">
    <property type="entry name" value="Phosphoglycerate mutase-like"/>
    <property type="match status" value="1"/>
</dbReference>
<name>A0A853JCV9_9GAMM</name>
<reference evidence="2 3" key="1">
    <citation type="submission" date="2020-07" db="EMBL/GenBank/DDBJ databases">
        <title>Luteimonas sp. SJ-92.</title>
        <authorList>
            <person name="Huang X.-X."/>
            <person name="Xu L."/>
            <person name="Sun J.-Q."/>
        </authorList>
    </citation>
    <scope>NUCLEOTIDE SEQUENCE [LARGE SCALE GENOMIC DNA]</scope>
    <source>
        <strain evidence="2 3">SJ-92</strain>
    </source>
</reference>
<keyword evidence="3" id="KW-1185">Reference proteome</keyword>
<comment type="caution">
    <text evidence="2">The sequence shown here is derived from an EMBL/GenBank/DDBJ whole genome shotgun (WGS) entry which is preliminary data.</text>
</comment>
<dbReference type="Proteomes" id="UP000578091">
    <property type="component" value="Unassembled WGS sequence"/>
</dbReference>
<protein>
    <submittedName>
        <fullName evidence="2">Histidine phosphatase family protein</fullName>
    </submittedName>
</protein>
<feature type="signal peptide" evidence="1">
    <location>
        <begin position="1"/>
        <end position="19"/>
    </location>
</feature>
<evidence type="ECO:0000313" key="3">
    <source>
        <dbReference type="Proteomes" id="UP000578091"/>
    </source>
</evidence>
<sequence>MRVSIAAALLFLAACSGGAPERRTATAPDSSETTFIVVRHAEKAAGDVRDPPLDARGERRAAALAGQLAALPVSAVYASTTRRARQTAAPTAERHGLQIREYDPARPVSELATVLHTRHAGATVLVVGHSNTVPGIVAALCACRVAPLGEDDYGDLYEVRIGAGGRAGLRQLAY</sequence>